<keyword evidence="3" id="KW-1185">Reference proteome</keyword>
<keyword evidence="2" id="KW-0548">Nucleotidyltransferase</keyword>
<proteinExistence type="predicted"/>
<accession>A0AAW1GGE2</accession>
<dbReference type="InterPro" id="IPR043128">
    <property type="entry name" value="Rev_trsase/Diguanyl_cyclase"/>
</dbReference>
<keyword evidence="2" id="KW-0808">Transferase</keyword>
<feature type="non-terminal residue" evidence="2">
    <location>
        <position position="149"/>
    </location>
</feature>
<gene>
    <name evidence="2" type="ORF">QE152_g41380</name>
</gene>
<dbReference type="Pfam" id="PF17919">
    <property type="entry name" value="RT_RNaseH_2"/>
    <property type="match status" value="1"/>
</dbReference>
<dbReference type="EMBL" id="JASPKY010003262">
    <property type="protein sequence ID" value="KAK9663774.1"/>
    <property type="molecule type" value="Genomic_DNA"/>
</dbReference>
<evidence type="ECO:0000313" key="2">
    <source>
        <dbReference type="EMBL" id="KAK9663774.1"/>
    </source>
</evidence>
<dbReference type="AlphaFoldDB" id="A0AAW1GGE2"/>
<dbReference type="Proteomes" id="UP001458880">
    <property type="component" value="Unassembled WGS sequence"/>
</dbReference>
<dbReference type="InterPro" id="IPR043502">
    <property type="entry name" value="DNA/RNA_pol_sf"/>
</dbReference>
<dbReference type="Gene3D" id="3.30.70.270">
    <property type="match status" value="1"/>
</dbReference>
<dbReference type="InterPro" id="IPR041577">
    <property type="entry name" value="RT_RNaseH_2"/>
</dbReference>
<feature type="domain" description="Reverse transcriptase/retrotransposon-derived protein RNase H-like" evidence="1">
    <location>
        <begin position="100"/>
        <end position="143"/>
    </location>
</feature>
<comment type="caution">
    <text evidence="2">The sequence shown here is derived from an EMBL/GenBank/DDBJ whole genome shotgun (WGS) entry which is preliminary data.</text>
</comment>
<evidence type="ECO:0000313" key="3">
    <source>
        <dbReference type="Proteomes" id="UP001458880"/>
    </source>
</evidence>
<dbReference type="SUPFAM" id="SSF56672">
    <property type="entry name" value="DNA/RNA polymerases"/>
    <property type="match status" value="1"/>
</dbReference>
<dbReference type="FunFam" id="3.30.70.270:FF:000023">
    <property type="entry name" value="Pol"/>
    <property type="match status" value="1"/>
</dbReference>
<name>A0AAW1GGE2_POPJA</name>
<keyword evidence="2" id="KW-0695">RNA-directed DNA polymerase</keyword>
<reference evidence="2 3" key="1">
    <citation type="journal article" date="2024" name="BMC Genomics">
        <title>De novo assembly and annotation of Popillia japonica's genome with initial clues to its potential as an invasive pest.</title>
        <authorList>
            <person name="Cucini C."/>
            <person name="Boschi S."/>
            <person name="Funari R."/>
            <person name="Cardaioli E."/>
            <person name="Iannotti N."/>
            <person name="Marturano G."/>
            <person name="Paoli F."/>
            <person name="Bruttini M."/>
            <person name="Carapelli A."/>
            <person name="Frati F."/>
            <person name="Nardi F."/>
        </authorList>
    </citation>
    <scope>NUCLEOTIDE SEQUENCE [LARGE SCALE GENOMIC DNA]</scope>
    <source>
        <strain evidence="2">DMR45628</strain>
    </source>
</reference>
<dbReference type="PANTHER" id="PTHR33064">
    <property type="entry name" value="POL PROTEIN"/>
    <property type="match status" value="1"/>
</dbReference>
<dbReference type="PANTHER" id="PTHR33064:SF37">
    <property type="entry name" value="RIBONUCLEASE H"/>
    <property type="match status" value="1"/>
</dbReference>
<evidence type="ECO:0000259" key="1">
    <source>
        <dbReference type="Pfam" id="PF17919"/>
    </source>
</evidence>
<protein>
    <submittedName>
        <fullName evidence="2">RNase H-like domain found in reverse transcriptase</fullName>
    </submittedName>
</protein>
<sequence>MAFGLCNAPSVFQRLMNLVLDKCHFFKSKIDYLGFEISAGGIAPGRLKLNSIVHFPQPKDVRSVRSFVGLASYFRRFVKDFAITISPLTNLLKKGSEFHWTKAQEDAFTEIKRELSSEPILAIYNPHAKTELHTDASQVGLSGRRRNST</sequence>
<organism evidence="2 3">
    <name type="scientific">Popillia japonica</name>
    <name type="common">Japanese beetle</name>
    <dbReference type="NCBI Taxonomy" id="7064"/>
    <lineage>
        <taxon>Eukaryota</taxon>
        <taxon>Metazoa</taxon>
        <taxon>Ecdysozoa</taxon>
        <taxon>Arthropoda</taxon>
        <taxon>Hexapoda</taxon>
        <taxon>Insecta</taxon>
        <taxon>Pterygota</taxon>
        <taxon>Neoptera</taxon>
        <taxon>Endopterygota</taxon>
        <taxon>Coleoptera</taxon>
        <taxon>Polyphaga</taxon>
        <taxon>Scarabaeiformia</taxon>
        <taxon>Scarabaeidae</taxon>
        <taxon>Rutelinae</taxon>
        <taxon>Popillia</taxon>
    </lineage>
</organism>
<dbReference type="InterPro" id="IPR051320">
    <property type="entry name" value="Viral_Replic_Matur_Polypro"/>
</dbReference>
<dbReference type="GO" id="GO:0003964">
    <property type="term" value="F:RNA-directed DNA polymerase activity"/>
    <property type="evidence" value="ECO:0007669"/>
    <property type="project" value="UniProtKB-KW"/>
</dbReference>